<protein>
    <recommendedName>
        <fullName evidence="3">Transposase</fullName>
    </recommendedName>
</protein>
<dbReference type="Proteomes" id="UP000623440">
    <property type="component" value="Unassembled WGS sequence"/>
</dbReference>
<evidence type="ECO:0008006" key="3">
    <source>
        <dbReference type="Google" id="ProtNLM"/>
    </source>
</evidence>
<sequence length="80" mass="9116">MLGDGALMRETEVKISSERIDDIPLIVEWLAQIEIAKHIDQKLKEPHGNHQGMSYGQLSVLLLTYIITQSDHRLWALLHG</sequence>
<dbReference type="EMBL" id="JACJSI010000510">
    <property type="protein sequence ID" value="MBD2536626.1"/>
    <property type="molecule type" value="Genomic_DNA"/>
</dbReference>
<reference evidence="1 2" key="1">
    <citation type="journal article" date="2020" name="ISME J.">
        <title>Comparative genomics reveals insights into cyanobacterial evolution and habitat adaptation.</title>
        <authorList>
            <person name="Chen M.Y."/>
            <person name="Teng W.K."/>
            <person name="Zhao L."/>
            <person name="Hu C.X."/>
            <person name="Zhou Y.K."/>
            <person name="Han B.P."/>
            <person name="Song L.R."/>
            <person name="Shu W.S."/>
        </authorList>
    </citation>
    <scope>NUCLEOTIDE SEQUENCE [LARGE SCALE GENOMIC DNA]</scope>
    <source>
        <strain evidence="1 2">FACHB-838</strain>
    </source>
</reference>
<organism evidence="1 2">
    <name type="scientific">Nostoc flagelliforme FACHB-838</name>
    <dbReference type="NCBI Taxonomy" id="2692904"/>
    <lineage>
        <taxon>Bacteria</taxon>
        <taxon>Bacillati</taxon>
        <taxon>Cyanobacteriota</taxon>
        <taxon>Cyanophyceae</taxon>
        <taxon>Nostocales</taxon>
        <taxon>Nostocaceae</taxon>
        <taxon>Nostoc</taxon>
    </lineage>
</organism>
<proteinExistence type="predicted"/>
<comment type="caution">
    <text evidence="1">The sequence shown here is derived from an EMBL/GenBank/DDBJ whole genome shotgun (WGS) entry which is preliminary data.</text>
</comment>
<evidence type="ECO:0000313" key="1">
    <source>
        <dbReference type="EMBL" id="MBD2536626.1"/>
    </source>
</evidence>
<accession>A0ABR8E4R8</accession>
<keyword evidence="2" id="KW-1185">Reference proteome</keyword>
<gene>
    <name evidence="1" type="ORF">H6G97_48170</name>
</gene>
<name>A0ABR8E4R8_9NOSO</name>
<evidence type="ECO:0000313" key="2">
    <source>
        <dbReference type="Proteomes" id="UP000623440"/>
    </source>
</evidence>